<evidence type="ECO:0000313" key="12">
    <source>
        <dbReference type="Proteomes" id="UP001152747"/>
    </source>
</evidence>
<comment type="caution">
    <text evidence="11">The sequence shown here is derived from an EMBL/GenBank/DDBJ whole genome shotgun (WGS) entry which is preliminary data.</text>
</comment>
<dbReference type="EC" id="2.4.1.-" evidence="10"/>
<dbReference type="EMBL" id="CANHGI010000004">
    <property type="protein sequence ID" value="CAI5447587.1"/>
    <property type="molecule type" value="Genomic_DNA"/>
</dbReference>
<evidence type="ECO:0000256" key="4">
    <source>
        <dbReference type="ARBA" id="ARBA00022679"/>
    </source>
</evidence>
<dbReference type="GO" id="GO:0006493">
    <property type="term" value="P:protein O-linked glycosylation"/>
    <property type="evidence" value="ECO:0007669"/>
    <property type="project" value="TreeGrafter"/>
</dbReference>
<keyword evidence="5 10" id="KW-0812">Transmembrane</keyword>
<dbReference type="OrthoDB" id="5957813at2759"/>
<evidence type="ECO:0000313" key="11">
    <source>
        <dbReference type="EMBL" id="CAI5447587.1"/>
    </source>
</evidence>
<keyword evidence="4" id="KW-0808">Transferase</keyword>
<comment type="subcellular location">
    <subcellularLocation>
        <location evidence="1 10">Golgi apparatus membrane</location>
        <topology evidence="1 10">Single-pass type II membrane protein</topology>
    </subcellularLocation>
</comment>
<feature type="transmembrane region" description="Helical" evidence="10">
    <location>
        <begin position="12"/>
        <end position="32"/>
    </location>
</feature>
<keyword evidence="12" id="KW-1185">Reference proteome</keyword>
<name>A0A9P1IL48_9PELO</name>
<keyword evidence="7 10" id="KW-1133">Transmembrane helix</keyword>
<evidence type="ECO:0000256" key="3">
    <source>
        <dbReference type="ARBA" id="ARBA00022676"/>
    </source>
</evidence>
<keyword evidence="6 10" id="KW-0735">Signal-anchor</keyword>
<protein>
    <recommendedName>
        <fullName evidence="10">Hexosyltransferase</fullName>
        <ecNumber evidence="10">2.4.1.-</ecNumber>
    </recommendedName>
</protein>
<evidence type="ECO:0000256" key="1">
    <source>
        <dbReference type="ARBA" id="ARBA00004323"/>
    </source>
</evidence>
<proteinExistence type="inferred from homology"/>
<keyword evidence="3 10" id="KW-0328">Glycosyltransferase</keyword>
<dbReference type="Gene3D" id="3.90.550.50">
    <property type="match status" value="1"/>
</dbReference>
<dbReference type="Proteomes" id="UP001152747">
    <property type="component" value="Unassembled WGS sequence"/>
</dbReference>
<dbReference type="Pfam" id="PF01762">
    <property type="entry name" value="Galactosyl_T"/>
    <property type="match status" value="1"/>
</dbReference>
<dbReference type="AlphaFoldDB" id="A0A9P1IL48"/>
<dbReference type="InterPro" id="IPR002659">
    <property type="entry name" value="Glyco_trans_31"/>
</dbReference>
<evidence type="ECO:0000256" key="2">
    <source>
        <dbReference type="ARBA" id="ARBA00008661"/>
    </source>
</evidence>
<evidence type="ECO:0000256" key="10">
    <source>
        <dbReference type="RuleBase" id="RU363063"/>
    </source>
</evidence>
<dbReference type="PANTHER" id="PTHR11214">
    <property type="entry name" value="BETA-1,3-N-ACETYLGLUCOSAMINYLTRANSFERASE"/>
    <property type="match status" value="1"/>
</dbReference>
<evidence type="ECO:0000256" key="8">
    <source>
        <dbReference type="ARBA" id="ARBA00023034"/>
    </source>
</evidence>
<organism evidence="11 12">
    <name type="scientific">Caenorhabditis angaria</name>
    <dbReference type="NCBI Taxonomy" id="860376"/>
    <lineage>
        <taxon>Eukaryota</taxon>
        <taxon>Metazoa</taxon>
        <taxon>Ecdysozoa</taxon>
        <taxon>Nematoda</taxon>
        <taxon>Chromadorea</taxon>
        <taxon>Rhabditida</taxon>
        <taxon>Rhabditina</taxon>
        <taxon>Rhabditomorpha</taxon>
        <taxon>Rhabditoidea</taxon>
        <taxon>Rhabditidae</taxon>
        <taxon>Peloderinae</taxon>
        <taxon>Caenorhabditis</taxon>
    </lineage>
</organism>
<dbReference type="GO" id="GO:0008194">
    <property type="term" value="F:UDP-glycosyltransferase activity"/>
    <property type="evidence" value="ECO:0007669"/>
    <property type="project" value="TreeGrafter"/>
</dbReference>
<dbReference type="InterPro" id="IPR029044">
    <property type="entry name" value="Nucleotide-diphossugar_trans"/>
</dbReference>
<keyword evidence="8 10" id="KW-0333">Golgi apparatus</keyword>
<dbReference type="GO" id="GO:0000139">
    <property type="term" value="C:Golgi membrane"/>
    <property type="evidence" value="ECO:0007669"/>
    <property type="project" value="UniProtKB-SubCell"/>
</dbReference>
<dbReference type="SUPFAM" id="SSF53448">
    <property type="entry name" value="Nucleotide-diphospho-sugar transferases"/>
    <property type="match status" value="1"/>
</dbReference>
<evidence type="ECO:0000256" key="9">
    <source>
        <dbReference type="ARBA" id="ARBA00023136"/>
    </source>
</evidence>
<evidence type="ECO:0000256" key="7">
    <source>
        <dbReference type="ARBA" id="ARBA00022989"/>
    </source>
</evidence>
<evidence type="ECO:0000256" key="6">
    <source>
        <dbReference type="ARBA" id="ARBA00022968"/>
    </source>
</evidence>
<keyword evidence="9 10" id="KW-0472">Membrane</keyword>
<reference evidence="11" key="1">
    <citation type="submission" date="2022-11" db="EMBL/GenBank/DDBJ databases">
        <authorList>
            <person name="Kikuchi T."/>
        </authorList>
    </citation>
    <scope>NUCLEOTIDE SEQUENCE</scope>
    <source>
        <strain evidence="11">PS1010</strain>
    </source>
</reference>
<dbReference type="PANTHER" id="PTHR11214:SF349">
    <property type="entry name" value="BETA-1,3-GALACTOSYLTRANSFERASE BRN"/>
    <property type="match status" value="1"/>
</dbReference>
<evidence type="ECO:0000256" key="5">
    <source>
        <dbReference type="ARBA" id="ARBA00022692"/>
    </source>
</evidence>
<gene>
    <name evidence="11" type="ORF">CAMP_LOCUS10224</name>
</gene>
<comment type="similarity">
    <text evidence="2 10">Belongs to the glycosyltransferase 31 family.</text>
</comment>
<accession>A0A9P1IL48</accession>
<dbReference type="GO" id="GO:0016758">
    <property type="term" value="F:hexosyltransferase activity"/>
    <property type="evidence" value="ECO:0007669"/>
    <property type="project" value="InterPro"/>
</dbReference>
<sequence>MNGCYRKMKRYASSGNILGCLAVFLIFCWFFGLTDHLHSKSFDDFQWPSADDNFEFPTFLTPVKCEKRLLVLVKSAVKNIEHRNAIRETWGKENKNYDLFFIVGKGNSEFSKDILKLDIIDSYRNNTLKFFGAINFIKTCGNPDFIFLVDDDYLVNIKNLENLVKFKNPGAHLYTGFVFNSSPFRFNLHKHRISLEEYPYSQYPPYVSAGAVLISRKTASVFHENIPKLKTFPFDDVFTGILAKTARIPVTHNPNFVFWTHQISQIEYNSPDFIGVHGFAGQKLRDEYQQLINYRK</sequence>